<dbReference type="Proteomes" id="UP000061382">
    <property type="component" value="Chromosome"/>
</dbReference>
<dbReference type="InterPro" id="IPR003607">
    <property type="entry name" value="HD/PDEase_dom"/>
</dbReference>
<gene>
    <name evidence="2" type="ORF">DC20_03570</name>
</gene>
<dbReference type="OrthoDB" id="9803619at2"/>
<evidence type="ECO:0000313" key="2">
    <source>
        <dbReference type="EMBL" id="ALI98229.1"/>
    </source>
</evidence>
<dbReference type="EMBL" id="CP012643">
    <property type="protein sequence ID" value="ALI98229.1"/>
    <property type="molecule type" value="Genomic_DNA"/>
</dbReference>
<keyword evidence="2" id="KW-0378">Hydrolase</keyword>
<dbReference type="PATRIC" id="fig|512763.3.peg.794"/>
<dbReference type="PANTHER" id="PTHR11373">
    <property type="entry name" value="DEOXYNUCLEOSIDE TRIPHOSPHATE TRIPHOSPHOHYDROLASE"/>
    <property type="match status" value="1"/>
</dbReference>
<dbReference type="AlphaFoldDB" id="A0A0P0C0A4"/>
<dbReference type="InterPro" id="IPR045509">
    <property type="entry name" value="HD_assoc_2"/>
</dbReference>
<dbReference type="GO" id="GO:0008832">
    <property type="term" value="F:dGTPase activity"/>
    <property type="evidence" value="ECO:0007669"/>
    <property type="project" value="TreeGrafter"/>
</dbReference>
<dbReference type="Pfam" id="PF19276">
    <property type="entry name" value="HD_assoc_2"/>
    <property type="match status" value="1"/>
</dbReference>
<keyword evidence="3" id="KW-1185">Reference proteome</keyword>
<dbReference type="RefSeq" id="WP_062542579.1">
    <property type="nucleotide sequence ID" value="NZ_CP012643.1"/>
</dbReference>
<organism evidence="2 3">
    <name type="scientific">Rufibacter tibetensis</name>
    <dbReference type="NCBI Taxonomy" id="512763"/>
    <lineage>
        <taxon>Bacteria</taxon>
        <taxon>Pseudomonadati</taxon>
        <taxon>Bacteroidota</taxon>
        <taxon>Cytophagia</taxon>
        <taxon>Cytophagales</taxon>
        <taxon>Hymenobacteraceae</taxon>
        <taxon>Rufibacter</taxon>
    </lineage>
</organism>
<dbReference type="CDD" id="cd00077">
    <property type="entry name" value="HDc"/>
    <property type="match status" value="1"/>
</dbReference>
<dbReference type="SUPFAM" id="SSF109604">
    <property type="entry name" value="HD-domain/PDEase-like"/>
    <property type="match status" value="1"/>
</dbReference>
<dbReference type="GO" id="GO:0006203">
    <property type="term" value="P:dGTP catabolic process"/>
    <property type="evidence" value="ECO:0007669"/>
    <property type="project" value="TreeGrafter"/>
</dbReference>
<dbReference type="InterPro" id="IPR050135">
    <property type="entry name" value="dGTPase-like"/>
</dbReference>
<dbReference type="SMART" id="SM00471">
    <property type="entry name" value="HDc"/>
    <property type="match status" value="1"/>
</dbReference>
<accession>A0A0P0C0A4</accession>
<reference evidence="2 3" key="1">
    <citation type="submission" date="2015-08" db="EMBL/GenBank/DDBJ databases">
        <title>Complete genome sequence of Rufibacter tibetensis strain 1351t, a radiation-resistant bacterium from tibet plateau.</title>
        <authorList>
            <person name="Dai J."/>
        </authorList>
    </citation>
    <scope>NUCLEOTIDE SEQUENCE [LARGE SCALE GENOMIC DNA]</scope>
    <source>
        <strain evidence="2 3">1351</strain>
    </source>
</reference>
<name>A0A0P0C0A4_9BACT</name>
<dbReference type="Gene3D" id="1.10.3210.10">
    <property type="entry name" value="Hypothetical protein af1432"/>
    <property type="match status" value="1"/>
</dbReference>
<proteinExistence type="predicted"/>
<dbReference type="STRING" id="512763.DC20_03570"/>
<feature type="domain" description="HD/PDEase" evidence="1">
    <location>
        <begin position="50"/>
        <end position="175"/>
    </location>
</feature>
<dbReference type="KEGG" id="rti:DC20_03570"/>
<sequence length="412" mass="47278">MNKKKIFNDPVYGFITVPSDLLFDIIQHPYFQRLRRIKQLGLTEFVYPGALHTRFHHALGAMHLMSIALQSLSGKDNIITDKECEASMAAILLHDVGHGPFSHALETAIFDQVPHEQISLHIMELLNQEFGGRLQLAIDIFTDNYHRHFFHQLVSSQLDVDRLDYLNRDSFYTGVSEGKIGADRLLKMLNVADDQLVVEEKGIYSIESFLVSRRLMYWQVYMHKTVTSAEQMVMKIMQRARELTQRGYDVPASTNLQFFLRESLSILDFERDPTILKRFVSLDDYDVWSGIKAWAEHPDKILSYLSTCLLERKLFKILLSPTPFDLDFLVGVRELAQENFGISAEEAHYMVVEGKISNNAYESGGENINVLTKQSLVVDVAVASDLPNIQALSKKVEKYYVCYPKEITRMSL</sequence>
<evidence type="ECO:0000313" key="3">
    <source>
        <dbReference type="Proteomes" id="UP000061382"/>
    </source>
</evidence>
<protein>
    <submittedName>
        <fullName evidence="2">Phosphohydrolase</fullName>
    </submittedName>
</protein>
<dbReference type="PANTHER" id="PTHR11373:SF4">
    <property type="entry name" value="DEOXYNUCLEOSIDE TRIPHOSPHATE TRIPHOSPHOHYDROLASE SAMHD1"/>
    <property type="match status" value="1"/>
</dbReference>
<evidence type="ECO:0000259" key="1">
    <source>
        <dbReference type="SMART" id="SM00471"/>
    </source>
</evidence>